<dbReference type="Gene3D" id="3.80.30.20">
    <property type="entry name" value="tm_1862 like domain"/>
    <property type="match status" value="1"/>
</dbReference>
<dbReference type="PANTHER" id="PTHR43409">
    <property type="entry name" value="ANAEROBIC MAGNESIUM-PROTOPORPHYRIN IX MONOMETHYL ESTER CYCLASE-RELATED"/>
    <property type="match status" value="1"/>
</dbReference>
<dbReference type="GO" id="GO:0046872">
    <property type="term" value="F:metal ion binding"/>
    <property type="evidence" value="ECO:0007669"/>
    <property type="project" value="UniProtKB-KW"/>
</dbReference>
<feature type="non-terminal residue" evidence="8">
    <location>
        <position position="317"/>
    </location>
</feature>
<dbReference type="CDD" id="cd01335">
    <property type="entry name" value="Radical_SAM"/>
    <property type="match status" value="1"/>
</dbReference>
<feature type="domain" description="B12-binding" evidence="6">
    <location>
        <begin position="1"/>
        <end position="70"/>
    </location>
</feature>
<reference evidence="8" key="1">
    <citation type="journal article" date="2014" name="Front. Microbiol.">
        <title>High frequency of phylogenetically diverse reductive dehalogenase-homologous genes in deep subseafloor sedimentary metagenomes.</title>
        <authorList>
            <person name="Kawai M."/>
            <person name="Futagami T."/>
            <person name="Toyoda A."/>
            <person name="Takaki Y."/>
            <person name="Nishi S."/>
            <person name="Hori S."/>
            <person name="Arai W."/>
            <person name="Tsubouchi T."/>
            <person name="Morono Y."/>
            <person name="Uchiyama I."/>
            <person name="Ito T."/>
            <person name="Fujiyama A."/>
            <person name="Inagaki F."/>
            <person name="Takami H."/>
        </authorList>
    </citation>
    <scope>NUCLEOTIDE SEQUENCE</scope>
    <source>
        <strain evidence="8">Expedition CK06-06</strain>
    </source>
</reference>
<dbReference type="SFLD" id="SFLDG01082">
    <property type="entry name" value="B12-binding_domain_containing"/>
    <property type="match status" value="1"/>
</dbReference>
<dbReference type="SMART" id="SM00729">
    <property type="entry name" value="Elp3"/>
    <property type="match status" value="1"/>
</dbReference>
<dbReference type="GO" id="GO:0005829">
    <property type="term" value="C:cytosol"/>
    <property type="evidence" value="ECO:0007669"/>
    <property type="project" value="TreeGrafter"/>
</dbReference>
<dbReference type="SFLD" id="SFLDF00303">
    <property type="entry name" value="hopanoid_C2-methyltransferase"/>
    <property type="match status" value="1"/>
</dbReference>
<dbReference type="EMBL" id="BARU01003097">
    <property type="protein sequence ID" value="GAH20455.1"/>
    <property type="molecule type" value="Genomic_DNA"/>
</dbReference>
<comment type="caution">
    <text evidence="8">The sequence shown here is derived from an EMBL/GenBank/DDBJ whole genome shotgun (WGS) entry which is preliminary data.</text>
</comment>
<evidence type="ECO:0000313" key="8">
    <source>
        <dbReference type="EMBL" id="GAH20455.1"/>
    </source>
</evidence>
<dbReference type="Pfam" id="PF04055">
    <property type="entry name" value="Radical_SAM"/>
    <property type="match status" value="1"/>
</dbReference>
<evidence type="ECO:0000256" key="4">
    <source>
        <dbReference type="ARBA" id="ARBA00023004"/>
    </source>
</evidence>
<dbReference type="SFLD" id="SFLDS00029">
    <property type="entry name" value="Radical_SAM"/>
    <property type="match status" value="1"/>
</dbReference>
<evidence type="ECO:0000259" key="6">
    <source>
        <dbReference type="PROSITE" id="PS51332"/>
    </source>
</evidence>
<evidence type="ECO:0000256" key="5">
    <source>
        <dbReference type="ARBA" id="ARBA00023014"/>
    </source>
</evidence>
<accession>X1EJE6</accession>
<sequence>FISAMSIQKESVRKIITQCKELGAKIVAGGPLFTSGYEDFENDVDYFILNEAEITLPLFLEDLKGGHLKHIYTSDQWVDIKKTPIPLWELADINKYATMCIQYSRGCPFNCDFCDVTFLFGHKMRIKTKDQILAELDSLYSQGWRGGVFIVDDNFIGNKKELKSKVLPAMINWMEERKHPFTFNTQTTVSLSDDEELMRMMVQAGFAAVFVGIETPNEESLAECDKLQNKNRDLIACVKKIQKFGLVVNGGFIIGFDNDTPAIFERMIEFIQKSGIVSAMVGLLNAPRGTKLYQRLILENRLLKESTGNNTDLSINF</sequence>
<dbReference type="Gene3D" id="3.40.50.280">
    <property type="entry name" value="Cobalamin-binding domain"/>
    <property type="match status" value="1"/>
</dbReference>
<comment type="cofactor">
    <cofactor evidence="1">
        <name>[4Fe-4S] cluster</name>
        <dbReference type="ChEBI" id="CHEBI:49883"/>
    </cofactor>
</comment>
<dbReference type="InterPro" id="IPR006638">
    <property type="entry name" value="Elp3/MiaA/NifB-like_rSAM"/>
</dbReference>
<dbReference type="SUPFAM" id="SSF102114">
    <property type="entry name" value="Radical SAM enzymes"/>
    <property type="match status" value="1"/>
</dbReference>
<dbReference type="SFLD" id="SFLDG01123">
    <property type="entry name" value="methyltransferase_(Class_B)"/>
    <property type="match status" value="1"/>
</dbReference>
<dbReference type="InterPro" id="IPR007197">
    <property type="entry name" value="rSAM"/>
</dbReference>
<dbReference type="AlphaFoldDB" id="X1EJE6"/>
<dbReference type="InterPro" id="IPR058240">
    <property type="entry name" value="rSAM_sf"/>
</dbReference>
<evidence type="ECO:0000256" key="3">
    <source>
        <dbReference type="ARBA" id="ARBA00022723"/>
    </source>
</evidence>
<protein>
    <submittedName>
        <fullName evidence="8">Uncharacterized protein</fullName>
    </submittedName>
</protein>
<keyword evidence="4" id="KW-0408">Iron</keyword>
<dbReference type="GO" id="GO:0003824">
    <property type="term" value="F:catalytic activity"/>
    <property type="evidence" value="ECO:0007669"/>
    <property type="project" value="InterPro"/>
</dbReference>
<name>X1EJE6_9ZZZZ</name>
<proteinExistence type="predicted"/>
<dbReference type="PANTHER" id="PTHR43409:SF3">
    <property type="entry name" value="HYPOTHETICAL METHYLTRANSFERASE"/>
    <property type="match status" value="1"/>
</dbReference>
<keyword evidence="2" id="KW-0949">S-adenosyl-L-methionine</keyword>
<gene>
    <name evidence="8" type="ORF">S03H2_06889</name>
</gene>
<evidence type="ECO:0000256" key="1">
    <source>
        <dbReference type="ARBA" id="ARBA00001966"/>
    </source>
</evidence>
<dbReference type="InterPro" id="IPR051198">
    <property type="entry name" value="BchE-like"/>
</dbReference>
<dbReference type="InterPro" id="IPR034530">
    <property type="entry name" value="HpnP-like"/>
</dbReference>
<keyword evidence="3" id="KW-0479">Metal-binding</keyword>
<organism evidence="8">
    <name type="scientific">marine sediment metagenome</name>
    <dbReference type="NCBI Taxonomy" id="412755"/>
    <lineage>
        <taxon>unclassified sequences</taxon>
        <taxon>metagenomes</taxon>
        <taxon>ecological metagenomes</taxon>
    </lineage>
</organism>
<feature type="non-terminal residue" evidence="8">
    <location>
        <position position="1"/>
    </location>
</feature>
<dbReference type="GO" id="GO:0051539">
    <property type="term" value="F:4 iron, 4 sulfur cluster binding"/>
    <property type="evidence" value="ECO:0007669"/>
    <property type="project" value="UniProtKB-KW"/>
</dbReference>
<feature type="domain" description="Radical SAM core" evidence="7">
    <location>
        <begin position="93"/>
        <end position="317"/>
    </location>
</feature>
<dbReference type="GO" id="GO:0031419">
    <property type="term" value="F:cobalamin binding"/>
    <property type="evidence" value="ECO:0007669"/>
    <property type="project" value="InterPro"/>
</dbReference>
<dbReference type="PROSITE" id="PS51332">
    <property type="entry name" value="B12_BINDING"/>
    <property type="match status" value="1"/>
</dbReference>
<evidence type="ECO:0000259" key="7">
    <source>
        <dbReference type="PROSITE" id="PS51918"/>
    </source>
</evidence>
<evidence type="ECO:0000256" key="2">
    <source>
        <dbReference type="ARBA" id="ARBA00022691"/>
    </source>
</evidence>
<keyword evidence="5" id="KW-0411">Iron-sulfur</keyword>
<dbReference type="InterPro" id="IPR034466">
    <property type="entry name" value="Methyltransferase_Class_B"/>
</dbReference>
<dbReference type="PROSITE" id="PS51918">
    <property type="entry name" value="RADICAL_SAM"/>
    <property type="match status" value="1"/>
</dbReference>
<dbReference type="InterPro" id="IPR023404">
    <property type="entry name" value="rSAM_horseshoe"/>
</dbReference>
<dbReference type="InterPro" id="IPR006158">
    <property type="entry name" value="Cobalamin-bd"/>
</dbReference>